<protein>
    <recommendedName>
        <fullName evidence="5">7TM GPCR serpentine receptor class x (Srx) domain-containing protein</fullName>
    </recommendedName>
</protein>
<comment type="caution">
    <text evidence="3">The sequence shown here is derived from an EMBL/GenBank/DDBJ whole genome shotgun (WGS) entry which is preliminary data.</text>
</comment>
<reference evidence="3 4" key="2">
    <citation type="journal article" date="2019" name="G3 (Bethesda)">
        <title>Hybrid Assembly of the Genome of the Entomopathogenic Nematode Steinernema carpocapsae Identifies the X-Chromosome.</title>
        <authorList>
            <person name="Serra L."/>
            <person name="Macchietto M."/>
            <person name="Macias-Munoz A."/>
            <person name="McGill C.J."/>
            <person name="Rodriguez I.M."/>
            <person name="Rodriguez B."/>
            <person name="Murad R."/>
            <person name="Mortazavi A."/>
        </authorList>
    </citation>
    <scope>NUCLEOTIDE SEQUENCE [LARGE SCALE GENOMIC DNA]</scope>
    <source>
        <strain evidence="3 4">ALL</strain>
    </source>
</reference>
<name>A0A4U5NYM2_STECR</name>
<feature type="chain" id="PRO_5020853690" description="7TM GPCR serpentine receptor class x (Srx) domain-containing protein" evidence="2">
    <location>
        <begin position="19"/>
        <end position="80"/>
    </location>
</feature>
<keyword evidence="4" id="KW-1185">Reference proteome</keyword>
<dbReference type="EMBL" id="AZBU02000003">
    <property type="protein sequence ID" value="TKR88413.1"/>
    <property type="molecule type" value="Genomic_DNA"/>
</dbReference>
<feature type="transmembrane region" description="Helical" evidence="1">
    <location>
        <begin position="42"/>
        <end position="63"/>
    </location>
</feature>
<evidence type="ECO:0000313" key="4">
    <source>
        <dbReference type="Proteomes" id="UP000298663"/>
    </source>
</evidence>
<keyword evidence="2" id="KW-0732">Signal</keyword>
<keyword evidence="1" id="KW-0812">Transmembrane</keyword>
<organism evidence="3 4">
    <name type="scientific">Steinernema carpocapsae</name>
    <name type="common">Entomopathogenic nematode</name>
    <dbReference type="NCBI Taxonomy" id="34508"/>
    <lineage>
        <taxon>Eukaryota</taxon>
        <taxon>Metazoa</taxon>
        <taxon>Ecdysozoa</taxon>
        <taxon>Nematoda</taxon>
        <taxon>Chromadorea</taxon>
        <taxon>Rhabditida</taxon>
        <taxon>Tylenchina</taxon>
        <taxon>Panagrolaimomorpha</taxon>
        <taxon>Strongyloidoidea</taxon>
        <taxon>Steinernematidae</taxon>
        <taxon>Steinernema</taxon>
    </lineage>
</organism>
<feature type="signal peptide" evidence="2">
    <location>
        <begin position="1"/>
        <end position="18"/>
    </location>
</feature>
<evidence type="ECO:0000256" key="1">
    <source>
        <dbReference type="SAM" id="Phobius"/>
    </source>
</evidence>
<dbReference type="Proteomes" id="UP000298663">
    <property type="component" value="Unassembled WGS sequence"/>
</dbReference>
<gene>
    <name evidence="3" type="ORF">L596_012666</name>
</gene>
<sequence length="80" mass="8680">MQIRVIVLSITFNCLASAKKVCFACSPPNTLGSIIVARINTATAFLGYCITIGVFHLSSCMLIKLLRLSRIIIPNPVQEA</sequence>
<evidence type="ECO:0008006" key="5">
    <source>
        <dbReference type="Google" id="ProtNLM"/>
    </source>
</evidence>
<keyword evidence="1" id="KW-0472">Membrane</keyword>
<evidence type="ECO:0000313" key="3">
    <source>
        <dbReference type="EMBL" id="TKR88413.1"/>
    </source>
</evidence>
<proteinExistence type="predicted"/>
<dbReference type="AlphaFoldDB" id="A0A4U5NYM2"/>
<evidence type="ECO:0000256" key="2">
    <source>
        <dbReference type="SAM" id="SignalP"/>
    </source>
</evidence>
<reference evidence="3 4" key="1">
    <citation type="journal article" date="2015" name="Genome Biol.">
        <title>Comparative genomics of Steinernema reveals deeply conserved gene regulatory networks.</title>
        <authorList>
            <person name="Dillman A.R."/>
            <person name="Macchietto M."/>
            <person name="Porter C.F."/>
            <person name="Rogers A."/>
            <person name="Williams B."/>
            <person name="Antoshechkin I."/>
            <person name="Lee M.M."/>
            <person name="Goodwin Z."/>
            <person name="Lu X."/>
            <person name="Lewis E.E."/>
            <person name="Goodrich-Blair H."/>
            <person name="Stock S.P."/>
            <person name="Adams B.J."/>
            <person name="Sternberg P.W."/>
            <person name="Mortazavi A."/>
        </authorList>
    </citation>
    <scope>NUCLEOTIDE SEQUENCE [LARGE SCALE GENOMIC DNA]</scope>
    <source>
        <strain evidence="3 4">ALL</strain>
    </source>
</reference>
<accession>A0A4U5NYM2</accession>
<keyword evidence="1" id="KW-1133">Transmembrane helix</keyword>